<dbReference type="AlphaFoldDB" id="A0A1G2HYE9"/>
<comment type="caution">
    <text evidence="3">The sequence shown here is derived from an EMBL/GenBank/DDBJ whole genome shotgun (WGS) entry which is preliminary data.</text>
</comment>
<evidence type="ECO:0000313" key="4">
    <source>
        <dbReference type="Proteomes" id="UP000179183"/>
    </source>
</evidence>
<evidence type="ECO:0000256" key="1">
    <source>
        <dbReference type="SAM" id="MobiDB-lite"/>
    </source>
</evidence>
<name>A0A1G2HYE9_9BACT</name>
<organism evidence="3 4">
    <name type="scientific">Candidatus Staskawiczbacteria bacterium RIFCSPHIGHO2_02_FULL_33_16</name>
    <dbReference type="NCBI Taxonomy" id="1802204"/>
    <lineage>
        <taxon>Bacteria</taxon>
        <taxon>Candidatus Staskawicziibacteriota</taxon>
    </lineage>
</organism>
<evidence type="ECO:0000313" key="3">
    <source>
        <dbReference type="EMBL" id="OGZ67220.1"/>
    </source>
</evidence>
<feature type="transmembrane region" description="Helical" evidence="2">
    <location>
        <begin position="23"/>
        <end position="42"/>
    </location>
</feature>
<feature type="compositionally biased region" description="Polar residues" evidence="1">
    <location>
        <begin position="56"/>
        <end position="73"/>
    </location>
</feature>
<feature type="region of interest" description="Disordered" evidence="1">
    <location>
        <begin position="56"/>
        <end position="100"/>
    </location>
</feature>
<reference evidence="3 4" key="1">
    <citation type="journal article" date="2016" name="Nat. Commun.">
        <title>Thousands of microbial genomes shed light on interconnected biogeochemical processes in an aquifer system.</title>
        <authorList>
            <person name="Anantharaman K."/>
            <person name="Brown C.T."/>
            <person name="Hug L.A."/>
            <person name="Sharon I."/>
            <person name="Castelle C.J."/>
            <person name="Probst A.J."/>
            <person name="Thomas B.C."/>
            <person name="Singh A."/>
            <person name="Wilkins M.J."/>
            <person name="Karaoz U."/>
            <person name="Brodie E.L."/>
            <person name="Williams K.H."/>
            <person name="Hubbard S.S."/>
            <person name="Banfield J.F."/>
        </authorList>
    </citation>
    <scope>NUCLEOTIDE SEQUENCE [LARGE SCALE GENOMIC DNA]</scope>
</reference>
<keyword evidence="2" id="KW-0472">Membrane</keyword>
<accession>A0A1G2HYE9</accession>
<sequence length="112" mass="12775">MKIEEKLKDFTTQLQSLSQIKKWIIFGIVMAVSIVIAIFIEFQITKNNFSKLQQSLQPSTPAKNDTVPQNESVLVSEENDTTQNISTEMNQVPDDSSIDSEMDYLDQDINNF</sequence>
<keyword evidence="2" id="KW-1133">Transmembrane helix</keyword>
<dbReference type="Proteomes" id="UP000179183">
    <property type="component" value="Unassembled WGS sequence"/>
</dbReference>
<proteinExistence type="predicted"/>
<keyword evidence="2" id="KW-0812">Transmembrane</keyword>
<protein>
    <submittedName>
        <fullName evidence="3">Uncharacterized protein</fullName>
    </submittedName>
</protein>
<evidence type="ECO:0000256" key="2">
    <source>
        <dbReference type="SAM" id="Phobius"/>
    </source>
</evidence>
<feature type="compositionally biased region" description="Polar residues" evidence="1">
    <location>
        <begin position="81"/>
        <end position="94"/>
    </location>
</feature>
<gene>
    <name evidence="3" type="ORF">A3D34_00325</name>
</gene>
<dbReference type="EMBL" id="MHOQ01000009">
    <property type="protein sequence ID" value="OGZ67220.1"/>
    <property type="molecule type" value="Genomic_DNA"/>
</dbReference>